<proteinExistence type="predicted"/>
<comment type="caution">
    <text evidence="1">The sequence shown here is derived from an EMBL/GenBank/DDBJ whole genome shotgun (WGS) entry which is preliminary data.</text>
</comment>
<organism evidence="1 2">
    <name type="scientific">Scutellospora calospora</name>
    <dbReference type="NCBI Taxonomy" id="85575"/>
    <lineage>
        <taxon>Eukaryota</taxon>
        <taxon>Fungi</taxon>
        <taxon>Fungi incertae sedis</taxon>
        <taxon>Mucoromycota</taxon>
        <taxon>Glomeromycotina</taxon>
        <taxon>Glomeromycetes</taxon>
        <taxon>Diversisporales</taxon>
        <taxon>Gigasporaceae</taxon>
        <taxon>Scutellospora</taxon>
    </lineage>
</organism>
<accession>A0ACA9LYP0</accession>
<evidence type="ECO:0000313" key="1">
    <source>
        <dbReference type="EMBL" id="CAG8556340.1"/>
    </source>
</evidence>
<protein>
    <submittedName>
        <fullName evidence="1">6292_t:CDS:1</fullName>
    </submittedName>
</protein>
<evidence type="ECO:0000313" key="2">
    <source>
        <dbReference type="Proteomes" id="UP000789860"/>
    </source>
</evidence>
<sequence>NKKHPDNFYQVITLLKRDYLLFNLHSSSLEGHFETKRTIEQAI</sequence>
<dbReference type="EMBL" id="CAJVPM010008589">
    <property type="protein sequence ID" value="CAG8556340.1"/>
    <property type="molecule type" value="Genomic_DNA"/>
</dbReference>
<gene>
    <name evidence="1" type="ORF">SCALOS_LOCUS5353</name>
</gene>
<name>A0ACA9LYP0_9GLOM</name>
<keyword evidence="2" id="KW-1185">Reference proteome</keyword>
<reference evidence="1" key="1">
    <citation type="submission" date="2021-06" db="EMBL/GenBank/DDBJ databases">
        <authorList>
            <person name="Kallberg Y."/>
            <person name="Tangrot J."/>
            <person name="Rosling A."/>
        </authorList>
    </citation>
    <scope>NUCLEOTIDE SEQUENCE</scope>
    <source>
        <strain evidence="1">AU212A</strain>
    </source>
</reference>
<dbReference type="Proteomes" id="UP000789860">
    <property type="component" value="Unassembled WGS sequence"/>
</dbReference>
<feature type="non-terminal residue" evidence="1">
    <location>
        <position position="1"/>
    </location>
</feature>